<sequence length="230" mass="26158">MYYFKVQAYNKVGSGPYTKIINVSTTHENPVPLLLVYSSSGMQVLDMDLQIDFLLNEYRTMEFAYSALEQYTLKLALSNFYVDKLSMGLLFGSGVILTTPGNAPEDVTVQVLTPTLATVYWMPPKNLNCVAVNYEIKRTVDGKFFTTIQPLLPGQKYLVYVRVYPVNFSNFFNDSLSKSVYMYSEPNNLILSGVSTNGINISWIPSINLIHYIQEYKNVAMRKWQIANNT</sequence>
<dbReference type="InterPro" id="IPR003961">
    <property type="entry name" value="FN3_dom"/>
</dbReference>
<keyword evidence="2" id="KW-0418">Kinase</keyword>
<dbReference type="STRING" id="67767.A0A0J7N5C4"/>
<dbReference type="Gene3D" id="2.60.40.10">
    <property type="entry name" value="Immunoglobulins"/>
    <property type="match status" value="1"/>
</dbReference>
<comment type="caution">
    <text evidence="2">The sequence shown here is derived from an EMBL/GenBank/DDBJ whole genome shotgun (WGS) entry which is preliminary data.</text>
</comment>
<evidence type="ECO:0000313" key="2">
    <source>
        <dbReference type="EMBL" id="KMQ87895.1"/>
    </source>
</evidence>
<dbReference type="GO" id="GO:0016301">
    <property type="term" value="F:kinase activity"/>
    <property type="evidence" value="ECO:0007669"/>
    <property type="project" value="UniProtKB-KW"/>
</dbReference>
<dbReference type="AlphaFoldDB" id="A0A0J7N5C4"/>
<reference evidence="2 3" key="1">
    <citation type="submission" date="2015-04" db="EMBL/GenBank/DDBJ databases">
        <title>Lasius niger genome sequencing.</title>
        <authorList>
            <person name="Konorov E.A."/>
            <person name="Nikitin M.A."/>
            <person name="Kirill M.V."/>
            <person name="Chang P."/>
        </authorList>
    </citation>
    <scope>NUCLEOTIDE SEQUENCE [LARGE SCALE GENOMIC DNA]</scope>
    <source>
        <tissue evidence="2">Whole</tissue>
    </source>
</reference>
<keyword evidence="3" id="KW-1185">Reference proteome</keyword>
<dbReference type="Proteomes" id="UP000036403">
    <property type="component" value="Unassembled WGS sequence"/>
</dbReference>
<dbReference type="CDD" id="cd00063">
    <property type="entry name" value="FN3"/>
    <property type="match status" value="1"/>
</dbReference>
<feature type="domain" description="Fibronectin type-III" evidence="1">
    <location>
        <begin position="101"/>
        <end position="169"/>
    </location>
</feature>
<dbReference type="SUPFAM" id="SSF49265">
    <property type="entry name" value="Fibronectin type III"/>
    <property type="match status" value="1"/>
</dbReference>
<name>A0A0J7N5C4_LASNI</name>
<proteinExistence type="predicted"/>
<accession>A0A0J7N5C4</accession>
<dbReference type="InterPro" id="IPR013783">
    <property type="entry name" value="Ig-like_fold"/>
</dbReference>
<dbReference type="PaxDb" id="67767-A0A0J7N5C4"/>
<keyword evidence="2" id="KW-0808">Transferase</keyword>
<evidence type="ECO:0000313" key="3">
    <source>
        <dbReference type="Proteomes" id="UP000036403"/>
    </source>
</evidence>
<dbReference type="InterPro" id="IPR036116">
    <property type="entry name" value="FN3_sf"/>
</dbReference>
<dbReference type="EMBL" id="LBMM01009755">
    <property type="protein sequence ID" value="KMQ87895.1"/>
    <property type="molecule type" value="Genomic_DNA"/>
</dbReference>
<dbReference type="SMART" id="SM00060">
    <property type="entry name" value="FN3"/>
    <property type="match status" value="1"/>
</dbReference>
<gene>
    <name evidence="2" type="ORF">RF55_12698</name>
</gene>
<dbReference type="OrthoDB" id="65481at2759"/>
<evidence type="ECO:0000259" key="1">
    <source>
        <dbReference type="SMART" id="SM00060"/>
    </source>
</evidence>
<protein>
    <submittedName>
        <fullName evidence="2">Proto-oncogene tyrosine-protein kinase ros</fullName>
    </submittedName>
</protein>
<organism evidence="2 3">
    <name type="scientific">Lasius niger</name>
    <name type="common">Black garden ant</name>
    <dbReference type="NCBI Taxonomy" id="67767"/>
    <lineage>
        <taxon>Eukaryota</taxon>
        <taxon>Metazoa</taxon>
        <taxon>Ecdysozoa</taxon>
        <taxon>Arthropoda</taxon>
        <taxon>Hexapoda</taxon>
        <taxon>Insecta</taxon>
        <taxon>Pterygota</taxon>
        <taxon>Neoptera</taxon>
        <taxon>Endopterygota</taxon>
        <taxon>Hymenoptera</taxon>
        <taxon>Apocrita</taxon>
        <taxon>Aculeata</taxon>
        <taxon>Formicoidea</taxon>
        <taxon>Formicidae</taxon>
        <taxon>Formicinae</taxon>
        <taxon>Lasius</taxon>
        <taxon>Lasius</taxon>
    </lineage>
</organism>